<gene>
    <name evidence="4" type="ORF">PEPS_34620</name>
</gene>
<feature type="transmembrane region" description="Helical" evidence="1">
    <location>
        <begin position="281"/>
        <end position="299"/>
    </location>
</feature>
<evidence type="ECO:0000259" key="2">
    <source>
        <dbReference type="Pfam" id="PF07695"/>
    </source>
</evidence>
<keyword evidence="4" id="KW-0614">Plasmid</keyword>
<name>A0ABN6LID5_9BACT</name>
<keyword evidence="5" id="KW-1185">Reference proteome</keyword>
<dbReference type="Proteomes" id="UP001354989">
    <property type="component" value="Plasmid pPP2"/>
</dbReference>
<dbReference type="Pfam" id="PF07696">
    <property type="entry name" value="7TMR-DISMED2"/>
    <property type="match status" value="1"/>
</dbReference>
<proteinExistence type="predicted"/>
<feature type="transmembrane region" description="Helical" evidence="1">
    <location>
        <begin position="162"/>
        <end position="185"/>
    </location>
</feature>
<dbReference type="RefSeq" id="WP_338398775.1">
    <property type="nucleotide sequence ID" value="NZ_AP025294.1"/>
</dbReference>
<accession>A0ABN6LID5</accession>
<evidence type="ECO:0000313" key="4">
    <source>
        <dbReference type="EMBL" id="BDD01182.1"/>
    </source>
</evidence>
<evidence type="ECO:0000259" key="3">
    <source>
        <dbReference type="Pfam" id="PF07696"/>
    </source>
</evidence>
<dbReference type="InterPro" id="IPR011623">
    <property type="entry name" value="7TMR_DISM_rcpt_extracell_dom1"/>
</dbReference>
<feature type="transmembrane region" description="Helical" evidence="1">
    <location>
        <begin position="229"/>
        <end position="247"/>
    </location>
</feature>
<dbReference type="Pfam" id="PF07695">
    <property type="entry name" value="7TMR-DISM_7TM"/>
    <property type="match status" value="1"/>
</dbReference>
<feature type="transmembrane region" description="Helical" evidence="1">
    <location>
        <begin position="306"/>
        <end position="323"/>
    </location>
</feature>
<evidence type="ECO:0008006" key="6">
    <source>
        <dbReference type="Google" id="ProtNLM"/>
    </source>
</evidence>
<organism evidence="4 5">
    <name type="scientific">Persicobacter psychrovividus</name>
    <dbReference type="NCBI Taxonomy" id="387638"/>
    <lineage>
        <taxon>Bacteria</taxon>
        <taxon>Pseudomonadati</taxon>
        <taxon>Bacteroidota</taxon>
        <taxon>Cytophagia</taxon>
        <taxon>Cytophagales</taxon>
        <taxon>Persicobacteraceae</taxon>
        <taxon>Persicobacter</taxon>
    </lineage>
</organism>
<feature type="domain" description="7TM-DISM receptor extracellular" evidence="2">
    <location>
        <begin position="162"/>
        <end position="357"/>
    </location>
</feature>
<keyword evidence="1" id="KW-1133">Transmembrane helix</keyword>
<geneLocation type="plasmid" evidence="4 5">
    <name>pPP2</name>
</geneLocation>
<feature type="domain" description="7TM-DISM receptor extracellular" evidence="3">
    <location>
        <begin position="14"/>
        <end position="140"/>
    </location>
</feature>
<dbReference type="Gene3D" id="2.60.40.2380">
    <property type="match status" value="1"/>
</dbReference>
<keyword evidence="1" id="KW-0472">Membrane</keyword>
<evidence type="ECO:0000256" key="1">
    <source>
        <dbReference type="SAM" id="Phobius"/>
    </source>
</evidence>
<feature type="transmembrane region" description="Helical" evidence="1">
    <location>
        <begin position="335"/>
        <end position="357"/>
    </location>
</feature>
<keyword evidence="1" id="KW-0812">Transmembrane</keyword>
<feature type="transmembrane region" description="Helical" evidence="1">
    <location>
        <begin position="194"/>
        <end position="217"/>
    </location>
</feature>
<dbReference type="EMBL" id="AP025294">
    <property type="protein sequence ID" value="BDD01182.1"/>
    <property type="molecule type" value="Genomic_DNA"/>
</dbReference>
<dbReference type="InterPro" id="IPR011622">
    <property type="entry name" value="7TMR_DISM_rcpt_extracell_dom2"/>
</dbReference>
<evidence type="ECO:0000313" key="5">
    <source>
        <dbReference type="Proteomes" id="UP001354989"/>
    </source>
</evidence>
<sequence>MAAPDNNFLVLMTSVRYLIDSTQQLNKEEVLKASSQSNFKPFATDFQQIDRSSANYWLMIPIPHQQFQEEGYMLEFIDCHIDEIEGWLISEGDTLTYPIAGHKHPFNQRKVKHKNFIYDIPYTFTEQSEPFFLFRIQSANRPVLICKYRSLDYNFYYANLEYAALSFFYGALAILLLFNLLSFLLNKEKKYLSLAYYLAMCMLVATIEDGLGFQYLWPAVPAMNTFLEQWALAIYLFFLLSYLVQLLGLHDVFQPWKRGLFGAYLVLTVLISANIPHIQPVTGWLYILPVAVISAFCCWKAKTKDVVVILMALGCCISLFGILPKVNLLRDEAVIVVYYFNFAVFLQGMIFTFAMVYEHRRVKHEKERSQLEFIEGLKAQNEIIEHNVQVRTAEIQQQHFIISHKNEELLQAYREISHKTEALEALNKHLSLNNNSLKKNIKLLTNAHLQQQVISFTDFKTYFPTTSDCIQFLAEKKWTGDYQCKKCGHTQFHQGQKLLSHRCSKCGYDEAPTADTIFHRLHFSVLKGFYLVFHLHHISGKPNISQLAKSLDLSVNTCWRFTNKVLERKQQIEANDSWEKIIFDRQENLAEWVLSAN</sequence>
<reference evidence="4 5" key="1">
    <citation type="submission" date="2021-12" db="EMBL/GenBank/DDBJ databases">
        <title>Genome sequencing of bacteria with rrn-lacking chromosome and rrn-plasmid.</title>
        <authorList>
            <person name="Anda M."/>
            <person name="Iwasaki W."/>
        </authorList>
    </citation>
    <scope>NUCLEOTIDE SEQUENCE [LARGE SCALE GENOMIC DNA]</scope>
    <source>
        <strain evidence="4 5">NBRC 101262</strain>
        <plasmid evidence="4 5">pPP2</plasmid>
    </source>
</reference>
<protein>
    <recommendedName>
        <fullName evidence="6">7TMR-DISM extracellular 2</fullName>
    </recommendedName>
</protein>
<feature type="transmembrane region" description="Helical" evidence="1">
    <location>
        <begin position="259"/>
        <end position="275"/>
    </location>
</feature>